<gene>
    <name evidence="2" type="ORF">AAE3_LOCUS2390</name>
</gene>
<organism evidence="2 3">
    <name type="scientific">Cyclocybe aegerita</name>
    <name type="common">Black poplar mushroom</name>
    <name type="synonym">Agrocybe aegerita</name>
    <dbReference type="NCBI Taxonomy" id="1973307"/>
    <lineage>
        <taxon>Eukaryota</taxon>
        <taxon>Fungi</taxon>
        <taxon>Dikarya</taxon>
        <taxon>Basidiomycota</taxon>
        <taxon>Agaricomycotina</taxon>
        <taxon>Agaricomycetes</taxon>
        <taxon>Agaricomycetidae</taxon>
        <taxon>Agaricales</taxon>
        <taxon>Agaricineae</taxon>
        <taxon>Bolbitiaceae</taxon>
        <taxon>Cyclocybe</taxon>
    </lineage>
</organism>
<accession>A0A8S0WLC0</accession>
<feature type="region of interest" description="Disordered" evidence="1">
    <location>
        <begin position="186"/>
        <end position="218"/>
    </location>
</feature>
<feature type="region of interest" description="Disordered" evidence="1">
    <location>
        <begin position="125"/>
        <end position="156"/>
    </location>
</feature>
<sequence>MSLPSCASRRVSPMHCFARRTMSKQAPRKPKPTSKLTPKPAPKLPSQSAPPPQLASYVRSHETLPPPKMRALISLYHQADSWITPDNLLKRIDAAFVPPASEDIEIPDAKVITLDELQGELDDIKKAPKMVQHDALPRDSSRRADSKKSWSDQRSKRESMVFEALYGVNFDHSGRVMPGLEVLQERSKSLAQQRKEDAETKAERAMDLQDLLDTPPGY</sequence>
<feature type="region of interest" description="Disordered" evidence="1">
    <location>
        <begin position="1"/>
        <end position="62"/>
    </location>
</feature>
<feature type="compositionally biased region" description="Basic residues" evidence="1">
    <location>
        <begin position="17"/>
        <end position="32"/>
    </location>
</feature>
<name>A0A8S0WLC0_CYCAE</name>
<evidence type="ECO:0000256" key="1">
    <source>
        <dbReference type="SAM" id="MobiDB-lite"/>
    </source>
</evidence>
<feature type="compositionally biased region" description="Pro residues" evidence="1">
    <location>
        <begin position="39"/>
        <end position="53"/>
    </location>
</feature>
<protein>
    <submittedName>
        <fullName evidence="2">Uncharacterized protein</fullName>
    </submittedName>
</protein>
<comment type="caution">
    <text evidence="2">The sequence shown here is derived from an EMBL/GenBank/DDBJ whole genome shotgun (WGS) entry which is preliminary data.</text>
</comment>
<feature type="compositionally biased region" description="Basic and acidic residues" evidence="1">
    <location>
        <begin position="186"/>
        <end position="207"/>
    </location>
</feature>
<proteinExistence type="predicted"/>
<reference evidence="2 3" key="1">
    <citation type="submission" date="2020-01" db="EMBL/GenBank/DDBJ databases">
        <authorList>
            <person name="Gupta K D."/>
        </authorList>
    </citation>
    <scope>NUCLEOTIDE SEQUENCE [LARGE SCALE GENOMIC DNA]</scope>
</reference>
<evidence type="ECO:0000313" key="3">
    <source>
        <dbReference type="Proteomes" id="UP000467700"/>
    </source>
</evidence>
<keyword evidence="3" id="KW-1185">Reference proteome</keyword>
<dbReference type="AlphaFoldDB" id="A0A8S0WLC0"/>
<dbReference type="EMBL" id="CACVBS010000028">
    <property type="protein sequence ID" value="CAA7260182.1"/>
    <property type="molecule type" value="Genomic_DNA"/>
</dbReference>
<dbReference type="Proteomes" id="UP000467700">
    <property type="component" value="Unassembled WGS sequence"/>
</dbReference>
<dbReference type="OrthoDB" id="5597211at2759"/>
<evidence type="ECO:0000313" key="2">
    <source>
        <dbReference type="EMBL" id="CAA7260182.1"/>
    </source>
</evidence>